<evidence type="ECO:0000256" key="4">
    <source>
        <dbReference type="ARBA" id="ARBA00022692"/>
    </source>
</evidence>
<keyword evidence="2 9" id="KW-1003">Cell membrane</keyword>
<organism evidence="12 13">
    <name type="scientific">Arachnia propionica</name>
    <dbReference type="NCBI Taxonomy" id="1750"/>
    <lineage>
        <taxon>Bacteria</taxon>
        <taxon>Bacillati</taxon>
        <taxon>Actinomycetota</taxon>
        <taxon>Actinomycetes</taxon>
        <taxon>Propionibacteriales</taxon>
        <taxon>Propionibacteriaceae</taxon>
        <taxon>Arachnia</taxon>
    </lineage>
</organism>
<evidence type="ECO:0000256" key="9">
    <source>
        <dbReference type="HAMAP-Rule" id="MF_00161"/>
    </source>
</evidence>
<comment type="function">
    <text evidence="9">This protein specifically catalyzes the removal of signal peptides from prolipoproteins.</text>
</comment>
<dbReference type="PANTHER" id="PTHR33695:SF1">
    <property type="entry name" value="LIPOPROTEIN SIGNAL PEPTIDASE"/>
    <property type="match status" value="1"/>
</dbReference>
<reference evidence="11" key="2">
    <citation type="submission" date="2021-03" db="EMBL/GenBank/DDBJ databases">
        <title>Human Oral Microbial Genomes.</title>
        <authorList>
            <person name="Johnston C.D."/>
            <person name="Chen T."/>
            <person name="Dewhirst F.E."/>
        </authorList>
    </citation>
    <scope>NUCLEOTIDE SEQUENCE</scope>
    <source>
        <strain evidence="11">F0714</strain>
    </source>
</reference>
<keyword evidence="4 9" id="KW-0812">Transmembrane</keyword>
<evidence type="ECO:0000256" key="10">
    <source>
        <dbReference type="RuleBase" id="RU004181"/>
    </source>
</evidence>
<gene>
    <name evidence="9 12" type="primary">lspA</name>
    <name evidence="11" type="ORF">J5A53_06320</name>
    <name evidence="12" type="ORF">NCTC12967_01856</name>
</gene>
<dbReference type="InterPro" id="IPR001872">
    <property type="entry name" value="Peptidase_A8"/>
</dbReference>
<dbReference type="GO" id="GO:0005886">
    <property type="term" value="C:plasma membrane"/>
    <property type="evidence" value="ECO:0007669"/>
    <property type="project" value="UniProtKB-SubCell"/>
</dbReference>
<dbReference type="Proteomes" id="UP000273044">
    <property type="component" value="Chromosome"/>
</dbReference>
<evidence type="ECO:0000256" key="6">
    <source>
        <dbReference type="ARBA" id="ARBA00022801"/>
    </source>
</evidence>
<comment type="catalytic activity">
    <reaction evidence="9">
        <text>Release of signal peptides from bacterial membrane prolipoproteins. Hydrolyzes -Xaa-Yaa-Zaa-|-(S,diacylglyceryl)Cys-, in which Xaa is hydrophobic (preferably Leu), and Yaa (Ala or Ser) and Zaa (Gly or Ala) have small, neutral side chains.</text>
        <dbReference type="EC" id="3.4.23.36"/>
    </reaction>
</comment>
<comment type="subcellular location">
    <subcellularLocation>
        <location evidence="9">Cell membrane</location>
        <topology evidence="9">Multi-pass membrane protein</topology>
    </subcellularLocation>
</comment>
<evidence type="ECO:0000256" key="8">
    <source>
        <dbReference type="ARBA" id="ARBA00023136"/>
    </source>
</evidence>
<feature type="transmembrane region" description="Helical" evidence="9">
    <location>
        <begin position="65"/>
        <end position="93"/>
    </location>
</feature>
<keyword evidence="3 9" id="KW-0645">Protease</keyword>
<evidence type="ECO:0000256" key="7">
    <source>
        <dbReference type="ARBA" id="ARBA00022989"/>
    </source>
</evidence>
<dbReference type="RefSeq" id="WP_014846914.1">
    <property type="nucleotide sequence ID" value="NZ_CAJZDL010000086.1"/>
</dbReference>
<accession>A0A3N4D4V1</accession>
<dbReference type="Proteomes" id="UP000677180">
    <property type="component" value="Chromosome"/>
</dbReference>
<feature type="active site" evidence="9">
    <location>
        <position position="148"/>
    </location>
</feature>
<dbReference type="OMA" id="PKHFAVF"/>
<keyword evidence="8 9" id="KW-0472">Membrane</keyword>
<sequence>MRRLQAARGTPLNRGLPALLAVGVALLGLGADQASKGAVLGALTPGRPVEVVGTLLRFNLTFNPGAAFSLGTSMTLALSIFAIVALLACVFVALRRVRTLPQGLAVGLFMAGISGNLHDRLLRAPGPLLGHVVDFIQLPHFAIFNVADICITSAAVLVVLLSLRNPSSDGKGSERA</sequence>
<keyword evidence="13" id="KW-1185">Reference proteome</keyword>
<dbReference type="EC" id="3.4.23.36" evidence="9"/>
<dbReference type="OrthoDB" id="4308908at2"/>
<dbReference type="Pfam" id="PF01252">
    <property type="entry name" value="Peptidase_A8"/>
    <property type="match status" value="1"/>
</dbReference>
<keyword evidence="12" id="KW-0449">Lipoprotein</keyword>
<comment type="pathway">
    <text evidence="9">Protein modification; lipoprotein biosynthesis (signal peptide cleavage).</text>
</comment>
<protein>
    <recommendedName>
        <fullName evidence="9">Lipoprotein signal peptidase</fullName>
        <ecNumber evidence="9">3.4.23.36</ecNumber>
    </recommendedName>
    <alternativeName>
        <fullName evidence="9">Prolipoprotein signal peptidase</fullName>
    </alternativeName>
    <alternativeName>
        <fullName evidence="9">Signal peptidase II</fullName>
        <shortName evidence="9">SPase II</shortName>
    </alternativeName>
</protein>
<dbReference type="GeneID" id="64407310"/>
<keyword evidence="7 9" id="KW-1133">Transmembrane helix</keyword>
<comment type="caution">
    <text evidence="9">Lacks conserved residue(s) required for the propagation of feature annotation.</text>
</comment>
<evidence type="ECO:0000313" key="11">
    <source>
        <dbReference type="EMBL" id="QUC12293.1"/>
    </source>
</evidence>
<reference evidence="12 13" key="1">
    <citation type="submission" date="2018-12" db="EMBL/GenBank/DDBJ databases">
        <authorList>
            <consortium name="Pathogen Informatics"/>
        </authorList>
    </citation>
    <scope>NUCLEOTIDE SEQUENCE [LARGE SCALE GENOMIC DNA]</scope>
    <source>
        <strain evidence="12 13">NCTC12967</strain>
    </source>
</reference>
<dbReference type="HAMAP" id="MF_00161">
    <property type="entry name" value="LspA"/>
    <property type="match status" value="1"/>
</dbReference>
<evidence type="ECO:0000256" key="1">
    <source>
        <dbReference type="ARBA" id="ARBA00006139"/>
    </source>
</evidence>
<dbReference type="GO" id="GO:0006508">
    <property type="term" value="P:proteolysis"/>
    <property type="evidence" value="ECO:0007669"/>
    <property type="project" value="UniProtKB-KW"/>
</dbReference>
<dbReference type="PRINTS" id="PR00781">
    <property type="entry name" value="LIPOSIGPTASE"/>
</dbReference>
<dbReference type="UniPathway" id="UPA00665"/>
<feature type="transmembrane region" description="Helical" evidence="9">
    <location>
        <begin position="138"/>
        <end position="163"/>
    </location>
</feature>
<dbReference type="EMBL" id="LR134406">
    <property type="protein sequence ID" value="VEH70555.1"/>
    <property type="molecule type" value="Genomic_DNA"/>
</dbReference>
<dbReference type="PANTHER" id="PTHR33695">
    <property type="entry name" value="LIPOPROTEIN SIGNAL PEPTIDASE"/>
    <property type="match status" value="1"/>
</dbReference>
<comment type="similarity">
    <text evidence="1 9 10">Belongs to the peptidase A8 family.</text>
</comment>
<feature type="active site" evidence="9">
    <location>
        <position position="134"/>
    </location>
</feature>
<dbReference type="AlphaFoldDB" id="A0A3N4D4V1"/>
<evidence type="ECO:0000256" key="2">
    <source>
        <dbReference type="ARBA" id="ARBA00022475"/>
    </source>
</evidence>
<name>A0A3N4D4V1_9ACTN</name>
<keyword evidence="6 9" id="KW-0378">Hydrolase</keyword>
<keyword evidence="5 9" id="KW-0064">Aspartyl protease</keyword>
<dbReference type="GO" id="GO:0004190">
    <property type="term" value="F:aspartic-type endopeptidase activity"/>
    <property type="evidence" value="ECO:0007669"/>
    <property type="project" value="UniProtKB-UniRule"/>
</dbReference>
<dbReference type="EMBL" id="CP072385">
    <property type="protein sequence ID" value="QUC12293.1"/>
    <property type="molecule type" value="Genomic_DNA"/>
</dbReference>
<evidence type="ECO:0000313" key="13">
    <source>
        <dbReference type="Proteomes" id="UP000273044"/>
    </source>
</evidence>
<evidence type="ECO:0000313" key="12">
    <source>
        <dbReference type="EMBL" id="VEH70555.1"/>
    </source>
</evidence>
<proteinExistence type="inferred from homology"/>
<evidence type="ECO:0000256" key="5">
    <source>
        <dbReference type="ARBA" id="ARBA00022750"/>
    </source>
</evidence>
<evidence type="ECO:0000256" key="3">
    <source>
        <dbReference type="ARBA" id="ARBA00022670"/>
    </source>
</evidence>